<dbReference type="Proteomes" id="UP000811619">
    <property type="component" value="Unassembled WGS sequence"/>
</dbReference>
<evidence type="ECO:0000313" key="11">
    <source>
        <dbReference type="Proteomes" id="UP000811619"/>
    </source>
</evidence>
<dbReference type="GO" id="GO:0020037">
    <property type="term" value="F:heme binding"/>
    <property type="evidence" value="ECO:0007669"/>
    <property type="project" value="InterPro"/>
</dbReference>
<feature type="transmembrane region" description="Helical" evidence="9">
    <location>
        <begin position="20"/>
        <end position="40"/>
    </location>
</feature>
<evidence type="ECO:0000256" key="1">
    <source>
        <dbReference type="ARBA" id="ARBA00001971"/>
    </source>
</evidence>
<dbReference type="GO" id="GO:0005506">
    <property type="term" value="F:iron ion binding"/>
    <property type="evidence" value="ECO:0007669"/>
    <property type="project" value="InterPro"/>
</dbReference>
<keyword evidence="3 7" id="KW-0349">Heme</keyword>
<dbReference type="Pfam" id="PF00067">
    <property type="entry name" value="p450"/>
    <property type="match status" value="1"/>
</dbReference>
<evidence type="ECO:0000256" key="6">
    <source>
        <dbReference type="ARBA" id="ARBA00023033"/>
    </source>
</evidence>
<dbReference type="PRINTS" id="PR00385">
    <property type="entry name" value="P450"/>
</dbReference>
<dbReference type="CDD" id="cd11070">
    <property type="entry name" value="CYP56-like"/>
    <property type="match status" value="1"/>
</dbReference>
<comment type="cofactor">
    <cofactor evidence="1 7">
        <name>heme</name>
        <dbReference type="ChEBI" id="CHEBI:30413"/>
    </cofactor>
</comment>
<gene>
    <name evidence="10" type="ORF">E4U42_007685</name>
</gene>
<keyword evidence="9" id="KW-1133">Transmembrane helix</keyword>
<evidence type="ECO:0000256" key="7">
    <source>
        <dbReference type="PIRSR" id="PIRSR602403-1"/>
    </source>
</evidence>
<evidence type="ECO:0000256" key="2">
    <source>
        <dbReference type="ARBA" id="ARBA00010617"/>
    </source>
</evidence>
<evidence type="ECO:0000313" key="10">
    <source>
        <dbReference type="EMBL" id="KAG5916373.1"/>
    </source>
</evidence>
<dbReference type="InterPro" id="IPR050121">
    <property type="entry name" value="Cytochrome_P450_monoxygenase"/>
</dbReference>
<evidence type="ECO:0000256" key="5">
    <source>
        <dbReference type="ARBA" id="ARBA00023004"/>
    </source>
</evidence>
<keyword evidence="9" id="KW-0812">Transmembrane</keyword>
<keyword evidence="8" id="KW-0560">Oxidoreductase</keyword>
<dbReference type="AlphaFoldDB" id="A0A8K0J0V5"/>
<dbReference type="GO" id="GO:0016705">
    <property type="term" value="F:oxidoreductase activity, acting on paired donors, with incorporation or reduction of molecular oxygen"/>
    <property type="evidence" value="ECO:0007669"/>
    <property type="project" value="InterPro"/>
</dbReference>
<keyword evidence="11" id="KW-1185">Reference proteome</keyword>
<evidence type="ECO:0000256" key="9">
    <source>
        <dbReference type="SAM" id="Phobius"/>
    </source>
</evidence>
<evidence type="ECO:0000256" key="4">
    <source>
        <dbReference type="ARBA" id="ARBA00022723"/>
    </source>
</evidence>
<keyword evidence="4 7" id="KW-0479">Metal-binding</keyword>
<dbReference type="PROSITE" id="PS00086">
    <property type="entry name" value="CYTOCHROME_P450"/>
    <property type="match status" value="1"/>
</dbReference>
<protein>
    <recommendedName>
        <fullName evidence="12">Cytochrome P450</fullName>
    </recommendedName>
</protein>
<dbReference type="InterPro" id="IPR017972">
    <property type="entry name" value="Cyt_P450_CS"/>
</dbReference>
<dbReference type="InterPro" id="IPR001128">
    <property type="entry name" value="Cyt_P450"/>
</dbReference>
<evidence type="ECO:0000256" key="8">
    <source>
        <dbReference type="RuleBase" id="RU000461"/>
    </source>
</evidence>
<evidence type="ECO:0000256" key="3">
    <source>
        <dbReference type="ARBA" id="ARBA00022617"/>
    </source>
</evidence>
<organism evidence="10 11">
    <name type="scientific">Claviceps africana</name>
    <dbReference type="NCBI Taxonomy" id="83212"/>
    <lineage>
        <taxon>Eukaryota</taxon>
        <taxon>Fungi</taxon>
        <taxon>Dikarya</taxon>
        <taxon>Ascomycota</taxon>
        <taxon>Pezizomycotina</taxon>
        <taxon>Sordariomycetes</taxon>
        <taxon>Hypocreomycetidae</taxon>
        <taxon>Hypocreales</taxon>
        <taxon>Clavicipitaceae</taxon>
        <taxon>Claviceps</taxon>
    </lineage>
</organism>
<sequence>MPAAASLVASPWLVQPAPLVQLALLALLFGGIALALRRLLLPLPDIRRVPTIPFWVALLPLVKDVDQQDTFDRYIKEPLREHGAAKIFFAARWNLLVHRPSYVAEIFKHQDVYQKSGNQEKIPRSVLAALTGDNIISSRGESWKRYQRVIKPGLQANTDLGVLLGNAHTLRNILIEAQAQCRHGGVGIQASIQRYTIANFAQTNFNVDFGIQYKIKKDIFRPVFMNFPFLDNFGFPSRQRARELASHFTDQLVFGLERTRFDGNAKNDARNELPRALLDARQNGTFTEKQFRDNVTILFVAGQENPQLSIISTLYILAKHPNVQDDLYREFLPYGDGPIGPETLQSMPLLTSVVLESIRLFPPIGQLINRKVSRSVLLGGDIFVPAGTYVGYNCYSTNRDSEAWGADSNDFRPQRWGLSCQAIQREYRRRRSRAEFISFHGGQRACLGERFALLQLKATLYVLVKSLRWSLDPTWPDRMTPAGPLCPRNLQLIFEQRLDSS</sequence>
<dbReference type="PRINTS" id="PR00465">
    <property type="entry name" value="EP450IV"/>
</dbReference>
<keyword evidence="5 7" id="KW-0408">Iron</keyword>
<dbReference type="Gene3D" id="1.10.630.10">
    <property type="entry name" value="Cytochrome P450"/>
    <property type="match status" value="1"/>
</dbReference>
<feature type="binding site" description="axial binding residue" evidence="7">
    <location>
        <position position="446"/>
    </location>
    <ligand>
        <name>heme</name>
        <dbReference type="ChEBI" id="CHEBI:30413"/>
    </ligand>
    <ligandPart>
        <name>Fe</name>
        <dbReference type="ChEBI" id="CHEBI:18248"/>
    </ligandPart>
</feature>
<proteinExistence type="inferred from homology"/>
<dbReference type="GO" id="GO:0004497">
    <property type="term" value="F:monooxygenase activity"/>
    <property type="evidence" value="ECO:0007669"/>
    <property type="project" value="UniProtKB-KW"/>
</dbReference>
<comment type="similarity">
    <text evidence="2 8">Belongs to the cytochrome P450 family.</text>
</comment>
<dbReference type="EMBL" id="SRPY01000898">
    <property type="protein sequence ID" value="KAG5916373.1"/>
    <property type="molecule type" value="Genomic_DNA"/>
</dbReference>
<comment type="caution">
    <text evidence="10">The sequence shown here is derived from an EMBL/GenBank/DDBJ whole genome shotgun (WGS) entry which is preliminary data.</text>
</comment>
<name>A0A8K0J0V5_9HYPO</name>
<dbReference type="InterPro" id="IPR036396">
    <property type="entry name" value="Cyt_P450_sf"/>
</dbReference>
<dbReference type="InterPro" id="IPR002403">
    <property type="entry name" value="Cyt_P450_E_grp-IV"/>
</dbReference>
<keyword evidence="6 8" id="KW-0503">Monooxygenase</keyword>
<accession>A0A8K0J0V5</accession>
<reference evidence="10" key="1">
    <citation type="journal article" date="2020" name="bioRxiv">
        <title>Whole genome comparisons of ergot fungi reveals the divergence and evolution of species within the genus Claviceps are the result of varying mechanisms driving genome evolution and host range expansion.</title>
        <authorList>
            <person name="Wyka S.A."/>
            <person name="Mondo S.J."/>
            <person name="Liu M."/>
            <person name="Dettman J."/>
            <person name="Nalam V."/>
            <person name="Broders K.D."/>
        </authorList>
    </citation>
    <scope>NUCLEOTIDE SEQUENCE</scope>
    <source>
        <strain evidence="10">CCC 489</strain>
    </source>
</reference>
<dbReference type="PANTHER" id="PTHR24305">
    <property type="entry name" value="CYTOCHROME P450"/>
    <property type="match status" value="1"/>
</dbReference>
<dbReference type="OrthoDB" id="1470350at2759"/>
<dbReference type="PANTHER" id="PTHR24305:SF223">
    <property type="entry name" value="CYTOCHROME P450-DIT2"/>
    <property type="match status" value="1"/>
</dbReference>
<dbReference type="SUPFAM" id="SSF48264">
    <property type="entry name" value="Cytochrome P450"/>
    <property type="match status" value="1"/>
</dbReference>
<keyword evidence="9" id="KW-0472">Membrane</keyword>
<evidence type="ECO:0008006" key="12">
    <source>
        <dbReference type="Google" id="ProtNLM"/>
    </source>
</evidence>